<protein>
    <submittedName>
        <fullName evidence="1">Uncharacterized protein</fullName>
    </submittedName>
</protein>
<keyword evidence="2" id="KW-1185">Reference proteome</keyword>
<reference evidence="1" key="1">
    <citation type="submission" date="2024-09" db="EMBL/GenBank/DDBJ databases">
        <title>Black Yeasts Isolated from many extreme environments.</title>
        <authorList>
            <person name="Coleine C."/>
            <person name="Stajich J.E."/>
            <person name="Selbmann L."/>
        </authorList>
    </citation>
    <scope>NUCLEOTIDE SEQUENCE</scope>
    <source>
        <strain evidence="1">CCFEE 5737</strain>
    </source>
</reference>
<comment type="caution">
    <text evidence="1">The sequence shown here is derived from an EMBL/GenBank/DDBJ whole genome shotgun (WGS) entry which is preliminary data.</text>
</comment>
<gene>
    <name evidence="1" type="ORF">LTS18_007208</name>
</gene>
<sequence>MRSTFICSLAVAASIASAAVVPQAVSAADGLGTGEILWGMLTNPNLFPTARSYDAFKAILRPREKRDGPHGGAAEPQLGPILNAFKFYTDNLHAMTAKAPPTTVKKIQSGIEPTIWPTAKRTKVRYGPYRIPGITERNVQSLAIHNTTG</sequence>
<dbReference type="Proteomes" id="UP001186974">
    <property type="component" value="Unassembled WGS sequence"/>
</dbReference>
<feature type="non-terminal residue" evidence="1">
    <location>
        <position position="149"/>
    </location>
</feature>
<dbReference type="EMBL" id="JAWDJW010001797">
    <property type="protein sequence ID" value="KAK3078556.1"/>
    <property type="molecule type" value="Genomic_DNA"/>
</dbReference>
<name>A0ACC3DPI3_9PEZI</name>
<organism evidence="1 2">
    <name type="scientific">Coniosporium uncinatum</name>
    <dbReference type="NCBI Taxonomy" id="93489"/>
    <lineage>
        <taxon>Eukaryota</taxon>
        <taxon>Fungi</taxon>
        <taxon>Dikarya</taxon>
        <taxon>Ascomycota</taxon>
        <taxon>Pezizomycotina</taxon>
        <taxon>Dothideomycetes</taxon>
        <taxon>Dothideomycetes incertae sedis</taxon>
        <taxon>Coniosporium</taxon>
    </lineage>
</organism>
<evidence type="ECO:0000313" key="1">
    <source>
        <dbReference type="EMBL" id="KAK3078556.1"/>
    </source>
</evidence>
<proteinExistence type="predicted"/>
<accession>A0ACC3DPI3</accession>
<evidence type="ECO:0000313" key="2">
    <source>
        <dbReference type="Proteomes" id="UP001186974"/>
    </source>
</evidence>